<dbReference type="InterPro" id="IPR013320">
    <property type="entry name" value="ConA-like_dom_sf"/>
</dbReference>
<feature type="transmembrane region" description="Helical" evidence="2">
    <location>
        <begin position="119"/>
        <end position="140"/>
    </location>
</feature>
<dbReference type="Gene3D" id="2.60.120.200">
    <property type="match status" value="2"/>
</dbReference>
<dbReference type="Proteomes" id="UP001489004">
    <property type="component" value="Unassembled WGS sequence"/>
</dbReference>
<protein>
    <submittedName>
        <fullName evidence="3">Uncharacterized protein</fullName>
    </submittedName>
</protein>
<feature type="region of interest" description="Disordered" evidence="1">
    <location>
        <begin position="375"/>
        <end position="402"/>
    </location>
</feature>
<gene>
    <name evidence="3" type="ORF">WJX72_005480</name>
</gene>
<sequence>MASASTCVPAPVLSSLNGLEGLATWNHQDRSILIGLAATAVTLWWFGWYVLFSARARAIKGVSLLRRCAFYYCVSVGAFGAIRGIWDTGRLLLVGAAFHNLMEWGFLAHVWLDQKTAPLFFRAAVFYSWCVITITAVLLPQLLQSVAFEQTLGIQCDYFLALSYGLAWATRRHISKDIGAMWRSAFFASLLHFFQIWPLVAGSVLGPCHPLSRVLEFLLTTGSMPCFYFYTDFALQWDEQKFGSTLTGADGESDQPLYETLPNGNIKILEFIPSFGKGSIKAGTGKRHNPYQAANHWNALANCVAVGLLLGLLTIGGAGSLPRCTTPTIFPCPAAGGAPAPAAAPLPLHPGGSIYHLANPPPSPSVVEQPFALSAAPQTPVTPHLPPSAAAPGPPPLHHEGHAYSSLSGAAVVGLLGVLGTGAAVAVVLMQQLSEAGIDLPGFLEGLGGGGGKPAAGPGSSAPGSGDPGSSSGPAGGPDSASKPVDPAPADGDGGSGSASKPTDSAPATADAAPEAVNPSKPSPGDPAAPSESPAGTNASAAPPAEPYFSKGPFKKLKTNAPLPEGYRLATAEEAKAAWGAQVKPLMQQWDIVQLDGGYAEGSGYGGQAFSGTRPNTPGFGDRLVAYDPTTIPPAAKPSAGPSPGPSASTGGSDSAAKPTDSAPAPADATPEAVKPDKPAPGEPAAPSATPEALKRLPVPQPDRLQAYLHAGLPASYSGGTAWKDISGHGRHFKWDSTPKLSDGVFQRVDLAGAAAVGPPSNSFALGDGKQGYTMCLVLQHIDRPNTGIRPAWGFAFWDINNDGHGVSSHVPWSDYNIYFDNSFADKQTDGSTTRIFAAVTALDYPRLNVLVFRRQSDANGGKMSFWVNGAKVAESATRGADLHLGPRAATLCDNQVAHLQAFAVYNAGLTDEEIQKLTAHCRAFGTPAFEAPDAPKPRPVPQPDSLQAYLHAGLPDSYAGGTAWKDLSGNNRHFKWDSTPKLSDGVFQRVDRAGGKALGPPSNSFGLGDGKQGYTMCLVMQSVGLPTTLTWGFVFRHIDNPRQPHGVSCHVPWSDKTIYFDNMFSLIDKQADGSTTRLTVAAAKLDSTGLNVIVFRREADADGGKMSIWIGGVKVAESATRGAGLRLGPDAVTVCEAQVANVQAFAAYNAPLTDEQIQQLMAHYKAFGTPAFQAPEAVKRQRVPQLGSLQAYLHAGLPESYAGGTAWKDLSGHSRHFKWDSTPNLVDGWFQRVDLAGGKAIGPPSNTFDLGDGKQGHTVVMVQQSCNISTSNGFCFFNVYGDGHGLHSHIYWPDSAIYYDCSYGIPQTDGSTGRIIVPGDKWNINIHHVLVFRRESDANGGKLSVWGNGVKLSESTERGSALELGPLPVWVSQGQIANVQAFATYNVPLTDAEIQQLTAHYTAFGSPAFEAPGASASDEPVSTTVWPAT</sequence>
<reference evidence="3 4" key="1">
    <citation type="journal article" date="2024" name="Nat. Commun.">
        <title>Phylogenomics reveals the evolutionary origins of lichenization in chlorophyte algae.</title>
        <authorList>
            <person name="Puginier C."/>
            <person name="Libourel C."/>
            <person name="Otte J."/>
            <person name="Skaloud P."/>
            <person name="Haon M."/>
            <person name="Grisel S."/>
            <person name="Petersen M."/>
            <person name="Berrin J.G."/>
            <person name="Delaux P.M."/>
            <person name="Dal Grande F."/>
            <person name="Keller J."/>
        </authorList>
    </citation>
    <scope>NUCLEOTIDE SEQUENCE [LARGE SCALE GENOMIC DNA]</scope>
    <source>
        <strain evidence="3 4">SAG 2043</strain>
    </source>
</reference>
<feature type="compositionally biased region" description="Low complexity" evidence="1">
    <location>
        <begin position="646"/>
        <end position="671"/>
    </location>
</feature>
<feature type="compositionally biased region" description="Pro residues" evidence="1">
    <location>
        <begin position="631"/>
        <end position="645"/>
    </location>
</feature>
<dbReference type="InterPro" id="IPR037015">
    <property type="entry name" value="APT_N_sf"/>
</dbReference>
<proteinExistence type="predicted"/>
<feature type="transmembrane region" description="Helical" evidence="2">
    <location>
        <begin position="181"/>
        <end position="200"/>
    </location>
</feature>
<evidence type="ECO:0000313" key="3">
    <source>
        <dbReference type="EMBL" id="KAK9815545.1"/>
    </source>
</evidence>
<feature type="transmembrane region" description="Helical" evidence="2">
    <location>
        <begin position="152"/>
        <end position="169"/>
    </location>
</feature>
<evidence type="ECO:0000256" key="2">
    <source>
        <dbReference type="SAM" id="Phobius"/>
    </source>
</evidence>
<accession>A0AAW1Q0Y8</accession>
<feature type="transmembrane region" description="Helical" evidence="2">
    <location>
        <begin position="32"/>
        <end position="52"/>
    </location>
</feature>
<organism evidence="3 4">
    <name type="scientific">[Myrmecia] bisecta</name>
    <dbReference type="NCBI Taxonomy" id="41462"/>
    <lineage>
        <taxon>Eukaryota</taxon>
        <taxon>Viridiplantae</taxon>
        <taxon>Chlorophyta</taxon>
        <taxon>core chlorophytes</taxon>
        <taxon>Trebouxiophyceae</taxon>
        <taxon>Trebouxiales</taxon>
        <taxon>Trebouxiaceae</taxon>
        <taxon>Myrmecia</taxon>
    </lineage>
</organism>
<keyword evidence="2" id="KW-1133">Transmembrane helix</keyword>
<feature type="transmembrane region" description="Helical" evidence="2">
    <location>
        <begin position="64"/>
        <end position="86"/>
    </location>
</feature>
<name>A0AAW1Q0Y8_9CHLO</name>
<feature type="compositionally biased region" description="Low complexity" evidence="1">
    <location>
        <begin position="455"/>
        <end position="491"/>
    </location>
</feature>
<comment type="caution">
    <text evidence="3">The sequence shown here is derived from an EMBL/GenBank/DDBJ whole genome shotgun (WGS) entry which is preliminary data.</text>
</comment>
<feature type="compositionally biased region" description="Gly residues" evidence="1">
    <location>
        <begin position="599"/>
        <end position="609"/>
    </location>
</feature>
<feature type="region of interest" description="Disordered" evidence="1">
    <location>
        <begin position="597"/>
        <end position="695"/>
    </location>
</feature>
<keyword evidence="2" id="KW-0472">Membrane</keyword>
<evidence type="ECO:0000256" key="1">
    <source>
        <dbReference type="SAM" id="MobiDB-lite"/>
    </source>
</evidence>
<dbReference type="SUPFAM" id="SSF49899">
    <property type="entry name" value="Concanavalin A-like lectins/glucanases"/>
    <property type="match status" value="3"/>
</dbReference>
<keyword evidence="2" id="KW-0812">Transmembrane</keyword>
<feature type="compositionally biased region" description="Low complexity" evidence="1">
    <location>
        <begin position="498"/>
        <end position="516"/>
    </location>
</feature>
<dbReference type="Gene3D" id="3.10.40.10">
    <property type="entry name" value="Aerolysin/Pertussis toxin (APT), N-terminal domain"/>
    <property type="match status" value="1"/>
</dbReference>
<keyword evidence="4" id="KW-1185">Reference proteome</keyword>
<feature type="region of interest" description="Disordered" evidence="1">
    <location>
        <begin position="449"/>
        <end position="561"/>
    </location>
</feature>
<dbReference type="EMBL" id="JALJOR010000006">
    <property type="protein sequence ID" value="KAK9815545.1"/>
    <property type="molecule type" value="Genomic_DNA"/>
</dbReference>
<evidence type="ECO:0000313" key="4">
    <source>
        <dbReference type="Proteomes" id="UP001489004"/>
    </source>
</evidence>
<feature type="transmembrane region" description="Helical" evidence="2">
    <location>
        <begin position="92"/>
        <end position="112"/>
    </location>
</feature>